<dbReference type="InterPro" id="IPR005119">
    <property type="entry name" value="LysR_subst-bd"/>
</dbReference>
<evidence type="ECO:0000256" key="4">
    <source>
        <dbReference type="ARBA" id="ARBA00023163"/>
    </source>
</evidence>
<dbReference type="SUPFAM" id="SSF53850">
    <property type="entry name" value="Periplasmic binding protein-like II"/>
    <property type="match status" value="1"/>
</dbReference>
<dbReference type="OrthoDB" id="9813056at2"/>
<dbReference type="EMBL" id="CYUD01000010">
    <property type="protein sequence ID" value="CUK09968.1"/>
    <property type="molecule type" value="Genomic_DNA"/>
</dbReference>
<evidence type="ECO:0000313" key="6">
    <source>
        <dbReference type="EMBL" id="CUK09968.1"/>
    </source>
</evidence>
<dbReference type="GO" id="GO:0043565">
    <property type="term" value="F:sequence-specific DNA binding"/>
    <property type="evidence" value="ECO:0007669"/>
    <property type="project" value="TreeGrafter"/>
</dbReference>
<dbReference type="GO" id="GO:0003700">
    <property type="term" value="F:DNA-binding transcription factor activity"/>
    <property type="evidence" value="ECO:0007669"/>
    <property type="project" value="InterPro"/>
</dbReference>
<dbReference type="FunFam" id="1.10.10.10:FF:000038">
    <property type="entry name" value="Glycine cleavage system transcriptional activator"/>
    <property type="match status" value="1"/>
</dbReference>
<dbReference type="Pfam" id="PF03466">
    <property type="entry name" value="LysR_substrate"/>
    <property type="match status" value="1"/>
</dbReference>
<dbReference type="PANTHER" id="PTHR30537:SF26">
    <property type="entry name" value="GLYCINE CLEAVAGE SYSTEM TRANSCRIPTIONAL ACTIVATOR"/>
    <property type="match status" value="1"/>
</dbReference>
<evidence type="ECO:0000313" key="7">
    <source>
        <dbReference type="Proteomes" id="UP000051260"/>
    </source>
</evidence>
<dbReference type="GO" id="GO:0006351">
    <property type="term" value="P:DNA-templated transcription"/>
    <property type="evidence" value="ECO:0007669"/>
    <property type="project" value="TreeGrafter"/>
</dbReference>
<keyword evidence="4" id="KW-0804">Transcription</keyword>
<dbReference type="Proteomes" id="UP000051260">
    <property type="component" value="Unassembled WGS sequence"/>
</dbReference>
<evidence type="ECO:0000259" key="5">
    <source>
        <dbReference type="PROSITE" id="PS50931"/>
    </source>
</evidence>
<keyword evidence="7" id="KW-1185">Reference proteome</keyword>
<name>A0A0P1IFP2_9RHOB</name>
<protein>
    <submittedName>
        <fullName evidence="6">Gcv operon activator</fullName>
    </submittedName>
</protein>
<dbReference type="InterPro" id="IPR036390">
    <property type="entry name" value="WH_DNA-bd_sf"/>
</dbReference>
<evidence type="ECO:0000256" key="1">
    <source>
        <dbReference type="ARBA" id="ARBA00009437"/>
    </source>
</evidence>
<gene>
    <name evidence="6" type="primary">gcvA_10</name>
    <name evidence="6" type="ORF">RUE5091_03252</name>
</gene>
<accession>A0A0P1IFP2</accession>
<proteinExistence type="inferred from homology"/>
<dbReference type="PANTHER" id="PTHR30537">
    <property type="entry name" value="HTH-TYPE TRANSCRIPTIONAL REGULATOR"/>
    <property type="match status" value="1"/>
</dbReference>
<dbReference type="Pfam" id="PF00126">
    <property type="entry name" value="HTH_1"/>
    <property type="match status" value="1"/>
</dbReference>
<dbReference type="Gene3D" id="1.10.10.10">
    <property type="entry name" value="Winged helix-like DNA-binding domain superfamily/Winged helix DNA-binding domain"/>
    <property type="match status" value="1"/>
</dbReference>
<dbReference type="InterPro" id="IPR058163">
    <property type="entry name" value="LysR-type_TF_proteobact-type"/>
</dbReference>
<dbReference type="SUPFAM" id="SSF46785">
    <property type="entry name" value="Winged helix' DNA-binding domain"/>
    <property type="match status" value="1"/>
</dbReference>
<dbReference type="InterPro" id="IPR000847">
    <property type="entry name" value="LysR_HTH_N"/>
</dbReference>
<dbReference type="PROSITE" id="PS50931">
    <property type="entry name" value="HTH_LYSR"/>
    <property type="match status" value="1"/>
</dbReference>
<evidence type="ECO:0000256" key="2">
    <source>
        <dbReference type="ARBA" id="ARBA00023015"/>
    </source>
</evidence>
<feature type="domain" description="HTH lysR-type" evidence="5">
    <location>
        <begin position="11"/>
        <end position="68"/>
    </location>
</feature>
<keyword evidence="3" id="KW-0238">DNA-binding</keyword>
<evidence type="ECO:0000256" key="3">
    <source>
        <dbReference type="ARBA" id="ARBA00023125"/>
    </source>
</evidence>
<reference evidence="7" key="1">
    <citation type="submission" date="2015-09" db="EMBL/GenBank/DDBJ databases">
        <authorList>
            <person name="Rodrigo-Torres L."/>
            <person name="Arahal D.R."/>
        </authorList>
    </citation>
    <scope>NUCLEOTIDE SEQUENCE [LARGE SCALE GENOMIC DNA]</scope>
    <source>
        <strain evidence="7">CECT 5091</strain>
    </source>
</reference>
<dbReference type="Gene3D" id="3.40.190.10">
    <property type="entry name" value="Periplasmic binding protein-like II"/>
    <property type="match status" value="2"/>
</dbReference>
<sequence length="297" mass="32353">MSVAPKRPKGPPLNAMRAFEAAARHVSFVVAAEELNVTPGAISQHIKALEGWAGTPLFRRNAQGVELTSEGQSLVAGFTAAFDELADAARALRNLKPKADFHIAALPSVAQLWLPKRLRRIRAKLPDITFSVTAMETPPSLSRELFDLSIFFAEPNRSPNQISVCEDVIVPVCAPTLLDRVQNAQGFQGIPLLHDQVWKDDWSMWSSNTGNHLVDEKSGPQFSLYSLAVEEAKAGAGVLMGHLTLIEEALTSGTLEMANAHSCPTGLSLVVEVPQQSRRRLETNDVIALLLRVDHSQ</sequence>
<dbReference type="AlphaFoldDB" id="A0A0P1IFP2"/>
<keyword evidence="2" id="KW-0805">Transcription regulation</keyword>
<dbReference type="STRING" id="1715692.RUE5091_03252"/>
<dbReference type="InterPro" id="IPR036388">
    <property type="entry name" value="WH-like_DNA-bd_sf"/>
</dbReference>
<organism evidence="6 7">
    <name type="scientific">Ruegeria denitrificans</name>
    <dbReference type="NCBI Taxonomy" id="1715692"/>
    <lineage>
        <taxon>Bacteria</taxon>
        <taxon>Pseudomonadati</taxon>
        <taxon>Pseudomonadota</taxon>
        <taxon>Alphaproteobacteria</taxon>
        <taxon>Rhodobacterales</taxon>
        <taxon>Roseobacteraceae</taxon>
        <taxon>Ruegeria</taxon>
    </lineage>
</organism>
<comment type="similarity">
    <text evidence="1">Belongs to the LysR transcriptional regulatory family.</text>
</comment>